<evidence type="ECO:0000313" key="3">
    <source>
        <dbReference type="RefSeq" id="XP_023170248.1"/>
    </source>
</evidence>
<keyword evidence="1" id="KW-0472">Membrane</keyword>
<keyword evidence="2" id="KW-1185">Reference proteome</keyword>
<gene>
    <name evidence="3" type="primary">LOC111598980</name>
</gene>
<accession>A0A6J1LR84</accession>
<keyword evidence="1" id="KW-0812">Transmembrane</keyword>
<dbReference type="OrthoDB" id="7872751at2759"/>
<keyword evidence="1" id="KW-1133">Transmembrane helix</keyword>
<feature type="transmembrane region" description="Helical" evidence="1">
    <location>
        <begin position="317"/>
        <end position="339"/>
    </location>
</feature>
<dbReference type="Proteomes" id="UP000504633">
    <property type="component" value="Unplaced"/>
</dbReference>
<evidence type="ECO:0000256" key="1">
    <source>
        <dbReference type="SAM" id="Phobius"/>
    </source>
</evidence>
<reference evidence="3" key="1">
    <citation type="submission" date="2025-08" db="UniProtKB">
        <authorList>
            <consortium name="RefSeq"/>
        </authorList>
    </citation>
    <scope>IDENTIFICATION</scope>
    <source>
        <strain evidence="3">15085-1641.00</strain>
        <tissue evidence="3">Whole body</tissue>
    </source>
</reference>
<protein>
    <submittedName>
        <fullName evidence="3">Uncharacterized protein LOC111598980</fullName>
    </submittedName>
</protein>
<evidence type="ECO:0000313" key="2">
    <source>
        <dbReference type="Proteomes" id="UP000504633"/>
    </source>
</evidence>
<sequence length="342" mass="40240">MKRVACKSRINREDSRRQSNTFGVIMEVKSWIFKRSKGEQTTWLSTQGEMIGIQNKHIDELGMNISNYKQPNFKALAEPGEDAPDLEASPHIMDRIPSATIFERISAQCLYQVVKLNTTNPIDDVIHIWLPGFKNRIYRERLNRIKPNTKVFKSQKLDKLLDSQHVKQITSRELLERLKYSSQRIIPRPSRIVKEKNRATRKQNQLLICLKLTRRKRHYMPESKQTVHWIRKEKQQLAGPQFAQVELTFTGRRLDFQLIEVESKQLLLKEIVPPESVHFAFDKKNMWIYAFVLIFVVLVMLPDIIDLCVWASRFLPIGLNNVLMRFAFYIFHIILILLVKST</sequence>
<dbReference type="GeneID" id="111598980"/>
<organism evidence="2 3">
    <name type="scientific">Drosophila hydei</name>
    <name type="common">Fruit fly</name>
    <dbReference type="NCBI Taxonomy" id="7224"/>
    <lineage>
        <taxon>Eukaryota</taxon>
        <taxon>Metazoa</taxon>
        <taxon>Ecdysozoa</taxon>
        <taxon>Arthropoda</taxon>
        <taxon>Hexapoda</taxon>
        <taxon>Insecta</taxon>
        <taxon>Pterygota</taxon>
        <taxon>Neoptera</taxon>
        <taxon>Endopterygota</taxon>
        <taxon>Diptera</taxon>
        <taxon>Brachycera</taxon>
        <taxon>Muscomorpha</taxon>
        <taxon>Ephydroidea</taxon>
        <taxon>Drosophilidae</taxon>
        <taxon>Drosophila</taxon>
    </lineage>
</organism>
<feature type="transmembrane region" description="Helical" evidence="1">
    <location>
        <begin position="286"/>
        <end position="305"/>
    </location>
</feature>
<name>A0A6J1LR84_DROHY</name>
<dbReference type="KEGG" id="dhe:111598980"/>
<dbReference type="RefSeq" id="XP_023170248.1">
    <property type="nucleotide sequence ID" value="XM_023314480.2"/>
</dbReference>
<dbReference type="AlphaFoldDB" id="A0A6J1LR84"/>
<dbReference type="OMA" id="DVIRILW"/>
<proteinExistence type="predicted"/>